<dbReference type="Proteomes" id="UP000233767">
    <property type="component" value="Unassembled WGS sequence"/>
</dbReference>
<reference evidence="10 12" key="2">
    <citation type="submission" date="2018-10" db="EMBL/GenBank/DDBJ databases">
        <title>Genomic Encyclopedia of Archaeal and Bacterial Type Strains, Phase II (KMG-II): from individual species to whole genera.</title>
        <authorList>
            <person name="Goeker M."/>
        </authorList>
    </citation>
    <scope>NUCLEOTIDE SEQUENCE [LARGE SCALE GENOMIC DNA]</scope>
    <source>
        <strain evidence="10 12">DSM 21886</strain>
    </source>
</reference>
<dbReference type="Pfam" id="PF02308">
    <property type="entry name" value="MgtC"/>
    <property type="match status" value="1"/>
</dbReference>
<accession>A0A497UUA1</accession>
<name>A0A497UUA1_9FLAO</name>
<keyword evidence="6 7" id="KW-0472">Membrane</keyword>
<dbReference type="AlphaFoldDB" id="A0A497UUA1"/>
<evidence type="ECO:0000256" key="4">
    <source>
        <dbReference type="ARBA" id="ARBA00022692"/>
    </source>
</evidence>
<comment type="similarity">
    <text evidence="2">Belongs to the MgtC/SapB family.</text>
</comment>
<keyword evidence="3" id="KW-1003">Cell membrane</keyword>
<reference evidence="9 11" key="1">
    <citation type="submission" date="2017-12" db="EMBL/GenBank/DDBJ databases">
        <title>Genomic Encyclopedia of Type Strains, Phase III (KMG-III): the genomes of soil and plant-associated and newly described type strains.</title>
        <authorList>
            <person name="Whitman W."/>
        </authorList>
    </citation>
    <scope>NUCLEOTIDE SEQUENCE [LARGE SCALE GENOMIC DNA]</scope>
    <source>
        <strain evidence="9 11">IP-10</strain>
    </source>
</reference>
<proteinExistence type="inferred from homology"/>
<feature type="transmembrane region" description="Helical" evidence="7">
    <location>
        <begin position="7"/>
        <end position="24"/>
    </location>
</feature>
<feature type="transmembrane region" description="Helical" evidence="7">
    <location>
        <begin position="36"/>
        <end position="59"/>
    </location>
</feature>
<organism evidence="10 12">
    <name type="scientific">Flavobacterium lindanitolerans</name>
    <dbReference type="NCBI Taxonomy" id="428988"/>
    <lineage>
        <taxon>Bacteria</taxon>
        <taxon>Pseudomonadati</taxon>
        <taxon>Bacteroidota</taxon>
        <taxon>Flavobacteriia</taxon>
        <taxon>Flavobacteriales</taxon>
        <taxon>Flavobacteriaceae</taxon>
        <taxon>Flavobacterium</taxon>
    </lineage>
</organism>
<dbReference type="GO" id="GO:0005886">
    <property type="term" value="C:plasma membrane"/>
    <property type="evidence" value="ECO:0007669"/>
    <property type="project" value="UniProtKB-SubCell"/>
</dbReference>
<keyword evidence="4 7" id="KW-0812">Transmembrane</keyword>
<keyword evidence="5 7" id="KW-1133">Transmembrane helix</keyword>
<dbReference type="InterPro" id="IPR003416">
    <property type="entry name" value="MgtC/SapB/SrpB/YhiD_fam"/>
</dbReference>
<evidence type="ECO:0000256" key="7">
    <source>
        <dbReference type="SAM" id="Phobius"/>
    </source>
</evidence>
<evidence type="ECO:0000256" key="2">
    <source>
        <dbReference type="ARBA" id="ARBA00009298"/>
    </source>
</evidence>
<evidence type="ECO:0000313" key="10">
    <source>
        <dbReference type="EMBL" id="RLJ30234.1"/>
    </source>
</evidence>
<feature type="domain" description="MgtC/SapB/SrpB/YhiD N-terminal" evidence="8">
    <location>
        <begin position="11"/>
        <end position="141"/>
    </location>
</feature>
<keyword evidence="11" id="KW-1185">Reference proteome</keyword>
<comment type="subcellular location">
    <subcellularLocation>
        <location evidence="1">Cell membrane</location>
        <topology evidence="1">Multi-pass membrane protein</topology>
    </subcellularLocation>
</comment>
<evidence type="ECO:0000256" key="6">
    <source>
        <dbReference type="ARBA" id="ARBA00023136"/>
    </source>
</evidence>
<evidence type="ECO:0000256" key="5">
    <source>
        <dbReference type="ARBA" id="ARBA00022989"/>
    </source>
</evidence>
<evidence type="ECO:0000313" key="9">
    <source>
        <dbReference type="EMBL" id="PKW21128.1"/>
    </source>
</evidence>
<evidence type="ECO:0000256" key="3">
    <source>
        <dbReference type="ARBA" id="ARBA00022475"/>
    </source>
</evidence>
<evidence type="ECO:0000256" key="1">
    <source>
        <dbReference type="ARBA" id="ARBA00004651"/>
    </source>
</evidence>
<dbReference type="EMBL" id="RCCB01000011">
    <property type="protein sequence ID" value="RLJ30234.1"/>
    <property type="molecule type" value="Genomic_DNA"/>
</dbReference>
<dbReference type="RefSeq" id="WP_101472350.1">
    <property type="nucleotide sequence ID" value="NZ_PJND01000008.1"/>
</dbReference>
<comment type="caution">
    <text evidence="10">The sequence shown here is derived from an EMBL/GenBank/DDBJ whole genome shotgun (WGS) entry which is preliminary data.</text>
</comment>
<dbReference type="InterPro" id="IPR049177">
    <property type="entry name" value="MgtC_SapB_SrpB_YhiD_N"/>
</dbReference>
<protein>
    <submittedName>
        <fullName evidence="9 10">Mg2+ transporter-C (MgtC) family protein</fullName>
    </submittedName>
</protein>
<evidence type="ECO:0000313" key="12">
    <source>
        <dbReference type="Proteomes" id="UP000275027"/>
    </source>
</evidence>
<dbReference type="PANTHER" id="PTHR33778:SF1">
    <property type="entry name" value="MAGNESIUM TRANSPORTER YHID-RELATED"/>
    <property type="match status" value="1"/>
</dbReference>
<feature type="transmembrane region" description="Helical" evidence="7">
    <location>
        <begin position="120"/>
        <end position="137"/>
    </location>
</feature>
<feature type="transmembrane region" description="Helical" evidence="7">
    <location>
        <begin position="71"/>
        <end position="90"/>
    </location>
</feature>
<dbReference type="PRINTS" id="PR01837">
    <property type="entry name" value="MGTCSAPBPROT"/>
</dbReference>
<dbReference type="PANTHER" id="PTHR33778">
    <property type="entry name" value="PROTEIN MGTC"/>
    <property type="match status" value="1"/>
</dbReference>
<dbReference type="EMBL" id="PJND01000008">
    <property type="protein sequence ID" value="PKW21128.1"/>
    <property type="molecule type" value="Genomic_DNA"/>
</dbReference>
<gene>
    <name evidence="9" type="ORF">B0G92_2412</name>
    <name evidence="10" type="ORF">CLV50_1638</name>
</gene>
<evidence type="ECO:0000259" key="8">
    <source>
        <dbReference type="Pfam" id="PF02308"/>
    </source>
</evidence>
<evidence type="ECO:0000313" key="11">
    <source>
        <dbReference type="Proteomes" id="UP000233767"/>
    </source>
</evidence>
<sequence>MIAWYEIIARLLFAALLGGMIGFERERKDWAAGIRTHMIACMGSTLVMLVSCFGFSDILGYPNVELDPSRVASSVVIGIGYLGAGIILILKRGNIKGLTTASGLWATAAVGLSIGGGMYITGLVATVITVLILYVVQKLQNKKSQVREHRMTVRLYKKEEGTLLLEKLISYHLNFSLLAMEKKNKKYTVKARFVGAKTDVLHLANELKLLPVVQKIRFK</sequence>
<dbReference type="Proteomes" id="UP000275027">
    <property type="component" value="Unassembled WGS sequence"/>
</dbReference>